<feature type="non-terminal residue" evidence="1">
    <location>
        <position position="1"/>
    </location>
</feature>
<sequence length="42" mass="4642">KPGMPNGMPMPLCTMFLSINWHANSDRHHTMPGSLSTMQGTE</sequence>
<reference evidence="1" key="1">
    <citation type="submission" date="2021-06" db="EMBL/GenBank/DDBJ databases">
        <authorList>
            <person name="Kallberg Y."/>
            <person name="Tangrot J."/>
            <person name="Rosling A."/>
        </authorList>
    </citation>
    <scope>NUCLEOTIDE SEQUENCE</scope>
    <source>
        <strain evidence="1">MA461A</strain>
    </source>
</reference>
<name>A0ACA9RYS0_9GLOM</name>
<comment type="caution">
    <text evidence="1">The sequence shown here is derived from an EMBL/GenBank/DDBJ whole genome shotgun (WGS) entry which is preliminary data.</text>
</comment>
<keyword evidence="2" id="KW-1185">Reference proteome</keyword>
<dbReference type="Proteomes" id="UP000789920">
    <property type="component" value="Unassembled WGS sequence"/>
</dbReference>
<accession>A0ACA9RYS0</accession>
<protein>
    <submittedName>
        <fullName evidence="1">32003_t:CDS:1</fullName>
    </submittedName>
</protein>
<proteinExistence type="predicted"/>
<evidence type="ECO:0000313" key="1">
    <source>
        <dbReference type="EMBL" id="CAG8816093.1"/>
    </source>
</evidence>
<organism evidence="1 2">
    <name type="scientific">Racocetra persica</name>
    <dbReference type="NCBI Taxonomy" id="160502"/>
    <lineage>
        <taxon>Eukaryota</taxon>
        <taxon>Fungi</taxon>
        <taxon>Fungi incertae sedis</taxon>
        <taxon>Mucoromycota</taxon>
        <taxon>Glomeromycotina</taxon>
        <taxon>Glomeromycetes</taxon>
        <taxon>Diversisporales</taxon>
        <taxon>Gigasporaceae</taxon>
        <taxon>Racocetra</taxon>
    </lineage>
</organism>
<dbReference type="EMBL" id="CAJVQC010078117">
    <property type="protein sequence ID" value="CAG8816093.1"/>
    <property type="molecule type" value="Genomic_DNA"/>
</dbReference>
<evidence type="ECO:0000313" key="2">
    <source>
        <dbReference type="Proteomes" id="UP000789920"/>
    </source>
</evidence>
<gene>
    <name evidence="1" type="ORF">RPERSI_LOCUS24377</name>
</gene>